<dbReference type="Pfam" id="PF07732">
    <property type="entry name" value="Cu-oxidase_3"/>
    <property type="match status" value="1"/>
</dbReference>
<sequence>MQYAKTAGMVMLLLLPVMAAVQTAAAQRPVKEYTLVLREKRLNKAGKPVQAITINDSMPGPTLYFTEGDSAVIHIRNEMSTESSVHWHGILIPNYYDGVAYLSTPPIAAGKTFTVRFPVRQTGTYWYHSHTMYQEQNGLFGALVMYPKKETRQYDREYVLLLSDWTNENPARVMNNLKRGLEWYAVKKGQAQSLNRVIARHGLTERIQMAWQRMPPMDISDVYYPVFLTNSDSVLRFPEARPGERLRLRVIDGSSSTFFHLQYAGGNMQIIAADGQDVEPVPVSRMLIGIAETYDLLVTVPENGSFEFRATAQDGSGYTSAYFGSGEPHAAPTLPRPDIFHMEGVMMQGMAGMKMKMGAMTMKLSKKAMEREMPYIQNAWLDREDLNMAGAAGMKMPGMHGEGMHDMPGMHNMQGMDEMDGGHDMHDMEGMHGMHHPAVTDSAPSGPVHDAAPFTYDLLRAPRSTAFDTAVHPLRQLTFDLTGSMWRYIWSINGRTLSEKDSIQVHEGEVLRITMNNQTMMYHPMHLHGHFFRVLNAQDSYSPLKHTVIVPPMRSVTIEFAADEPGDWFFHCHVLYHMMTGMARTFRYADYRAPDTMHHFHHGMLMNEDNRWFFWGEATAASGHGEGYLSYSNRKNWVQLQGDYGWSNRKDEITGTYERFVTRYLRPYAGVVLSNKHEYLGYYKDRGRALPGQDIRGVAGVRYLLPFFLNADLRIDNRAHVRFELSGETWLFPRVWLNYSVNTDKEFEVNLEGMLTRDLSVTGGYSSDYKWGGGLSYRF</sequence>
<dbReference type="InterPro" id="IPR045087">
    <property type="entry name" value="Cu-oxidase_fam"/>
</dbReference>
<dbReference type="SUPFAM" id="SSF49503">
    <property type="entry name" value="Cupredoxins"/>
    <property type="match status" value="3"/>
</dbReference>
<keyword evidence="4" id="KW-0732">Signal</keyword>
<dbReference type="InterPro" id="IPR011706">
    <property type="entry name" value="Cu-oxidase_C"/>
</dbReference>
<dbReference type="InterPro" id="IPR002355">
    <property type="entry name" value="Cu_oxidase_Cu_BS"/>
</dbReference>
<evidence type="ECO:0000256" key="1">
    <source>
        <dbReference type="ARBA" id="ARBA00022723"/>
    </source>
</evidence>
<dbReference type="InterPro" id="IPR034282">
    <property type="entry name" value="CuRO_2_CopA"/>
</dbReference>
<name>A0ABP8G0U0_9BACT</name>
<keyword evidence="1" id="KW-0479">Metal-binding</keyword>
<evidence type="ECO:0008006" key="10">
    <source>
        <dbReference type="Google" id="ProtNLM"/>
    </source>
</evidence>
<dbReference type="InterPro" id="IPR034279">
    <property type="entry name" value="CuRO_3_CopA"/>
</dbReference>
<evidence type="ECO:0000256" key="3">
    <source>
        <dbReference type="ARBA" id="ARBA00023008"/>
    </source>
</evidence>
<dbReference type="Pfam" id="PF00394">
    <property type="entry name" value="Cu-oxidase"/>
    <property type="match status" value="1"/>
</dbReference>
<feature type="domain" description="Plastocyanin-like" evidence="7">
    <location>
        <begin position="41"/>
        <end position="149"/>
    </location>
</feature>
<dbReference type="Gene3D" id="2.60.40.420">
    <property type="entry name" value="Cupredoxins - blue copper proteins"/>
    <property type="match status" value="3"/>
</dbReference>
<evidence type="ECO:0000256" key="2">
    <source>
        <dbReference type="ARBA" id="ARBA00023002"/>
    </source>
</evidence>
<feature type="domain" description="Plastocyanin-like" evidence="5">
    <location>
        <begin position="157"/>
        <end position="313"/>
    </location>
</feature>
<proteinExistence type="predicted"/>
<feature type="domain" description="Plastocyanin-like" evidence="6">
    <location>
        <begin position="475"/>
        <end position="588"/>
    </location>
</feature>
<accession>A0ABP8G0U0</accession>
<dbReference type="PROSITE" id="PS00080">
    <property type="entry name" value="MULTICOPPER_OXIDASE2"/>
    <property type="match status" value="1"/>
</dbReference>
<dbReference type="CDD" id="cd13896">
    <property type="entry name" value="CuRO_3_CopA"/>
    <property type="match status" value="1"/>
</dbReference>
<evidence type="ECO:0000259" key="6">
    <source>
        <dbReference type="Pfam" id="PF07731"/>
    </source>
</evidence>
<feature type="signal peptide" evidence="4">
    <location>
        <begin position="1"/>
        <end position="19"/>
    </location>
</feature>
<dbReference type="PROSITE" id="PS00079">
    <property type="entry name" value="MULTICOPPER_OXIDASE1"/>
    <property type="match status" value="2"/>
</dbReference>
<evidence type="ECO:0000259" key="5">
    <source>
        <dbReference type="Pfam" id="PF00394"/>
    </source>
</evidence>
<evidence type="ECO:0000256" key="4">
    <source>
        <dbReference type="SAM" id="SignalP"/>
    </source>
</evidence>
<dbReference type="Pfam" id="PF07731">
    <property type="entry name" value="Cu-oxidase_2"/>
    <property type="match status" value="1"/>
</dbReference>
<keyword evidence="9" id="KW-1185">Reference proteome</keyword>
<dbReference type="InterPro" id="IPR008972">
    <property type="entry name" value="Cupredoxin"/>
</dbReference>
<dbReference type="CDD" id="cd13874">
    <property type="entry name" value="CuRO_2_CopA"/>
    <property type="match status" value="1"/>
</dbReference>
<dbReference type="InterPro" id="IPR011707">
    <property type="entry name" value="Cu-oxidase-like_N"/>
</dbReference>
<dbReference type="EMBL" id="BAABFN010000006">
    <property type="protein sequence ID" value="GAA4314993.1"/>
    <property type="molecule type" value="Genomic_DNA"/>
</dbReference>
<evidence type="ECO:0000313" key="9">
    <source>
        <dbReference type="Proteomes" id="UP001501207"/>
    </source>
</evidence>
<dbReference type="InterPro" id="IPR001117">
    <property type="entry name" value="Cu-oxidase_2nd"/>
</dbReference>
<dbReference type="Proteomes" id="UP001501207">
    <property type="component" value="Unassembled WGS sequence"/>
</dbReference>
<keyword evidence="3" id="KW-0186">Copper</keyword>
<dbReference type="PANTHER" id="PTHR11709:SF394">
    <property type="entry name" value="FI03373P-RELATED"/>
    <property type="match status" value="1"/>
</dbReference>
<protein>
    <recommendedName>
        <fullName evidence="10">Copper oxidase</fullName>
    </recommendedName>
</protein>
<evidence type="ECO:0000313" key="8">
    <source>
        <dbReference type="EMBL" id="GAA4314993.1"/>
    </source>
</evidence>
<reference evidence="9" key="1">
    <citation type="journal article" date="2019" name="Int. J. Syst. Evol. Microbiol.">
        <title>The Global Catalogue of Microorganisms (GCM) 10K type strain sequencing project: providing services to taxonomists for standard genome sequencing and annotation.</title>
        <authorList>
            <consortium name="The Broad Institute Genomics Platform"/>
            <consortium name="The Broad Institute Genome Sequencing Center for Infectious Disease"/>
            <person name="Wu L."/>
            <person name="Ma J."/>
        </authorList>
    </citation>
    <scope>NUCLEOTIDE SEQUENCE [LARGE SCALE GENOMIC DNA]</scope>
    <source>
        <strain evidence="9">JCM 17664</strain>
    </source>
</reference>
<feature type="chain" id="PRO_5046969690" description="Copper oxidase" evidence="4">
    <location>
        <begin position="20"/>
        <end position="779"/>
    </location>
</feature>
<organism evidence="8 9">
    <name type="scientific">Compostibacter hankyongensis</name>
    <dbReference type="NCBI Taxonomy" id="1007089"/>
    <lineage>
        <taxon>Bacteria</taxon>
        <taxon>Pseudomonadati</taxon>
        <taxon>Bacteroidota</taxon>
        <taxon>Chitinophagia</taxon>
        <taxon>Chitinophagales</taxon>
        <taxon>Chitinophagaceae</taxon>
        <taxon>Compostibacter</taxon>
    </lineage>
</organism>
<gene>
    <name evidence="8" type="ORF">GCM10023143_26110</name>
</gene>
<evidence type="ECO:0000259" key="7">
    <source>
        <dbReference type="Pfam" id="PF07732"/>
    </source>
</evidence>
<keyword evidence="2" id="KW-0560">Oxidoreductase</keyword>
<dbReference type="InterPro" id="IPR033138">
    <property type="entry name" value="Cu_oxidase_CS"/>
</dbReference>
<dbReference type="PANTHER" id="PTHR11709">
    <property type="entry name" value="MULTI-COPPER OXIDASE"/>
    <property type="match status" value="1"/>
</dbReference>
<comment type="caution">
    <text evidence="8">The sequence shown here is derived from an EMBL/GenBank/DDBJ whole genome shotgun (WGS) entry which is preliminary data.</text>
</comment>